<dbReference type="Proteomes" id="UP000291758">
    <property type="component" value="Chromosome"/>
</dbReference>
<dbReference type="RefSeq" id="WP_129205724.1">
    <property type="nucleotide sequence ID" value="NZ_CP035495.1"/>
</dbReference>
<evidence type="ECO:0000313" key="2">
    <source>
        <dbReference type="EMBL" id="QAY64582.1"/>
    </source>
</evidence>
<accession>A0A4P6EPA3</accession>
<evidence type="ECO:0000313" key="3">
    <source>
        <dbReference type="Proteomes" id="UP000291758"/>
    </source>
</evidence>
<feature type="region of interest" description="Disordered" evidence="1">
    <location>
        <begin position="16"/>
        <end position="38"/>
    </location>
</feature>
<evidence type="ECO:0008006" key="4">
    <source>
        <dbReference type="Google" id="ProtNLM"/>
    </source>
</evidence>
<reference evidence="2 3" key="1">
    <citation type="submission" date="2019-01" db="EMBL/GenBank/DDBJ databases">
        <title>Genome sequencing of strain 2JSPR-7.</title>
        <authorList>
            <person name="Heo J."/>
            <person name="Kim S.-J."/>
            <person name="Kim J.-S."/>
            <person name="Hong S.-B."/>
            <person name="Kwon S.-W."/>
        </authorList>
    </citation>
    <scope>NUCLEOTIDE SEQUENCE [LARGE SCALE GENOMIC DNA]</scope>
    <source>
        <strain evidence="2 3">2JSPR-7</strain>
    </source>
</reference>
<evidence type="ECO:0000256" key="1">
    <source>
        <dbReference type="SAM" id="MobiDB-lite"/>
    </source>
</evidence>
<dbReference type="KEGG" id="xyl:ET495_16800"/>
<dbReference type="EMBL" id="CP035495">
    <property type="protein sequence ID" value="QAY64582.1"/>
    <property type="molecule type" value="Genomic_DNA"/>
</dbReference>
<dbReference type="AlphaFoldDB" id="A0A4P6EPA3"/>
<gene>
    <name evidence="2" type="ORF">ET495_16800</name>
</gene>
<keyword evidence="3" id="KW-1185">Reference proteome</keyword>
<protein>
    <recommendedName>
        <fullName evidence="4">WxL domain-containing protein</fullName>
    </recommendedName>
</protein>
<organism evidence="2 3">
    <name type="scientific">Xylanimonas allomyrinae</name>
    <dbReference type="NCBI Taxonomy" id="2509459"/>
    <lineage>
        <taxon>Bacteria</taxon>
        <taxon>Bacillati</taxon>
        <taxon>Actinomycetota</taxon>
        <taxon>Actinomycetes</taxon>
        <taxon>Micrococcales</taxon>
        <taxon>Promicromonosporaceae</taxon>
        <taxon>Xylanimonas</taxon>
    </lineage>
</organism>
<sequence>MSVAYTGDGSVSVAGVASDDTLGNHPAAASRRPATHEVTDVQVVVGDTPASAAPRSVPLTSSGVTASFAGSVAPSADVHQRQEVHVRAKSSAGWGPWQTRWLDPLAAGPGAGHELVVADVQPGVLALEVPDTATVPLSQVTLTGADQIASGDLVPVSVSDGRGTSAGWVLAGETSDFGSSSGGRILAANLGWEPTAAVSTSGLGLVTADDEAPSVAAGPRIAPAADGGLSVPQTLAAAPLGASAGQFGAGGRLDLGIPGTARAGVYTGVLTLTLI</sequence>
<proteinExistence type="predicted"/>
<name>A0A4P6EPA3_9MICO</name>
<dbReference type="OrthoDB" id="5240615at2"/>